<dbReference type="Pfam" id="PF12796">
    <property type="entry name" value="Ank_2"/>
    <property type="match status" value="1"/>
</dbReference>
<dbReference type="GO" id="GO:0004842">
    <property type="term" value="F:ubiquitin-protein transferase activity"/>
    <property type="evidence" value="ECO:0007669"/>
    <property type="project" value="TreeGrafter"/>
</dbReference>
<dbReference type="AlphaFoldDB" id="B3G4E7"/>
<dbReference type="EMBL" id="EU643479">
    <property type="protein sequence ID" value="ACD54695.1"/>
    <property type="molecule type" value="Genomic_DNA"/>
</dbReference>
<evidence type="ECO:0000313" key="5">
    <source>
        <dbReference type="EMBL" id="ACD54695.1"/>
    </source>
</evidence>
<dbReference type="PROSITE" id="PS50297">
    <property type="entry name" value="ANK_REP_REGION"/>
    <property type="match status" value="1"/>
</dbReference>
<proteinExistence type="predicted"/>
<evidence type="ECO:0000256" key="4">
    <source>
        <dbReference type="SAM" id="MobiDB-lite"/>
    </source>
</evidence>
<reference evidence="5" key="1">
    <citation type="journal article" date="2008" name="Science">
        <title>Massive horizontal gene transfer in bdelloid rotifers.</title>
        <authorList>
            <person name="Gladyshev E.A."/>
            <person name="Meselson M.S."/>
            <person name="Arkhipova I.R."/>
        </authorList>
    </citation>
    <scope>NUCLEOTIDE SEQUENCE</scope>
</reference>
<dbReference type="GO" id="GO:0031436">
    <property type="term" value="C:BRCA1-BARD1 complex"/>
    <property type="evidence" value="ECO:0007669"/>
    <property type="project" value="TreeGrafter"/>
</dbReference>
<dbReference type="SMART" id="SM00248">
    <property type="entry name" value="ANK"/>
    <property type="match status" value="2"/>
</dbReference>
<evidence type="ECO:0000256" key="3">
    <source>
        <dbReference type="PROSITE-ProRule" id="PRU00023"/>
    </source>
</evidence>
<dbReference type="PROSITE" id="PS50088">
    <property type="entry name" value="ANK_REPEAT"/>
    <property type="match status" value="1"/>
</dbReference>
<dbReference type="GO" id="GO:0085020">
    <property type="term" value="P:protein K6-linked ubiquitination"/>
    <property type="evidence" value="ECO:0007669"/>
    <property type="project" value="TreeGrafter"/>
</dbReference>
<keyword evidence="1" id="KW-0677">Repeat</keyword>
<feature type="region of interest" description="Disordered" evidence="4">
    <location>
        <begin position="125"/>
        <end position="148"/>
    </location>
</feature>
<sequence length="427" mass="49007">MCSRMSSRKKTRTPARSISEENKNSELYWACKEANIESMRQIASMTDFTKLNELEPNGSTALHAACASGHVEIVHALLNEYGVMRHVRNQYGRTAYEVAASDEICQLFHRSPNSQRFQDHAYKSNMQGPTSVVNESSENKDNENDNETKIRRLGEVEGKENIEQIRVGIRLITSAASSTLLRSFVLQLGRCLDPENRFHDEQMVINNIKRILDTKVKNCNFNYNKACVLLTQYEESGSLEPLCTLYTLDTPFYSELSDNTSGYFALYFGLCKLTQRAFQGRCYRGFSGTVEDVQQYKWAHEQNDRRAVYTRSYYSSSTDRTVAECFADPAHFSNIISILVIYEFPELCSTAIRLYYISSQLPCISEFENENEVLITPGTLFKVIDIQISNNGKRYTLYLQNISAKWKLRPLMKCLVNCRSMLRKISE</sequence>
<keyword evidence="2 3" id="KW-0040">ANK repeat</keyword>
<feature type="repeat" description="ANK" evidence="3">
    <location>
        <begin position="57"/>
        <end position="79"/>
    </location>
</feature>
<dbReference type="Gene3D" id="3.90.176.10">
    <property type="entry name" value="Toxin ADP-ribosyltransferase, Chain A, domain 1"/>
    <property type="match status" value="1"/>
</dbReference>
<protein>
    <submittedName>
        <fullName evidence="5">Ankyrin repeat protein-like protein</fullName>
    </submittedName>
</protein>
<accession>B3G4E7</accession>
<dbReference type="InterPro" id="IPR002110">
    <property type="entry name" value="Ankyrin_rpt"/>
</dbReference>
<dbReference type="SUPFAM" id="SSF48403">
    <property type="entry name" value="Ankyrin repeat"/>
    <property type="match status" value="1"/>
</dbReference>
<name>B3G4E7_ADIVA</name>
<dbReference type="SUPFAM" id="SSF56399">
    <property type="entry name" value="ADP-ribosylation"/>
    <property type="match status" value="1"/>
</dbReference>
<dbReference type="GO" id="GO:0070531">
    <property type="term" value="C:BRCA1-A complex"/>
    <property type="evidence" value="ECO:0007669"/>
    <property type="project" value="TreeGrafter"/>
</dbReference>
<dbReference type="Gene3D" id="1.25.40.20">
    <property type="entry name" value="Ankyrin repeat-containing domain"/>
    <property type="match status" value="1"/>
</dbReference>
<feature type="compositionally biased region" description="Basic and acidic residues" evidence="4">
    <location>
        <begin position="137"/>
        <end position="148"/>
    </location>
</feature>
<dbReference type="PANTHER" id="PTHR24171:SF8">
    <property type="entry name" value="BRCA1-ASSOCIATED RING DOMAIN PROTEIN 1"/>
    <property type="match status" value="1"/>
</dbReference>
<organism evidence="5">
    <name type="scientific">Adineta vaga</name>
    <name type="common">Rotifer</name>
    <name type="synonym">Callidina vaga</name>
    <dbReference type="NCBI Taxonomy" id="104782"/>
    <lineage>
        <taxon>Eukaryota</taxon>
        <taxon>Metazoa</taxon>
        <taxon>Spiralia</taxon>
        <taxon>Gnathifera</taxon>
        <taxon>Rotifera</taxon>
        <taxon>Eurotatoria</taxon>
        <taxon>Bdelloidea</taxon>
        <taxon>Adinetida</taxon>
        <taxon>Adinetidae</taxon>
        <taxon>Adineta</taxon>
    </lineage>
</organism>
<dbReference type="PANTHER" id="PTHR24171">
    <property type="entry name" value="ANKYRIN REPEAT DOMAIN-CONTAINING PROTEIN 39-RELATED"/>
    <property type="match status" value="1"/>
</dbReference>
<dbReference type="InterPro" id="IPR036770">
    <property type="entry name" value="Ankyrin_rpt-contain_sf"/>
</dbReference>
<evidence type="ECO:0000256" key="1">
    <source>
        <dbReference type="ARBA" id="ARBA00022737"/>
    </source>
</evidence>
<evidence type="ECO:0000256" key="2">
    <source>
        <dbReference type="ARBA" id="ARBA00023043"/>
    </source>
</evidence>